<keyword evidence="7" id="KW-0411">Iron-sulfur</keyword>
<evidence type="ECO:0000313" key="10">
    <source>
        <dbReference type="EMBL" id="RQG99440.1"/>
    </source>
</evidence>
<dbReference type="AlphaFoldDB" id="A0A3N6MPE1"/>
<evidence type="ECO:0000256" key="7">
    <source>
        <dbReference type="ARBA" id="ARBA00023014"/>
    </source>
</evidence>
<dbReference type="PANTHER" id="PTHR43756">
    <property type="entry name" value="CHOLINE MONOOXYGENASE, CHLOROPLASTIC"/>
    <property type="match status" value="1"/>
</dbReference>
<dbReference type="Pfam" id="PF00355">
    <property type="entry name" value="Rieske"/>
    <property type="match status" value="1"/>
</dbReference>
<reference evidence="10 11" key="1">
    <citation type="submission" date="2018-10" db="EMBL/GenBank/DDBJ databases">
        <title>Natrarchaeobius chitinivorans gen. nov., sp. nov., and Natrarchaeobius haloalkaliphilus sp. nov., alkaliphilic, chitin-utilizing haloarchaea from hypersaline alkaline lakes.</title>
        <authorList>
            <person name="Sorokin D.Y."/>
            <person name="Elcheninov A.G."/>
            <person name="Kostrikina N.A."/>
            <person name="Bale N.J."/>
            <person name="Sinninghe Damste J.S."/>
            <person name="Khijniak T.V."/>
            <person name="Kublanov I.V."/>
            <person name="Toshchakov S.V."/>
        </authorList>
    </citation>
    <scope>NUCLEOTIDE SEQUENCE [LARGE SCALE GENOMIC DNA]</scope>
    <source>
        <strain evidence="10 11">AArcht7</strain>
    </source>
</reference>
<keyword evidence="2" id="KW-0001">2Fe-2S</keyword>
<protein>
    <submittedName>
        <fullName evidence="10">Ring-hydroxylating oxygenase subunit alpha</fullName>
    </submittedName>
</protein>
<dbReference type="PRINTS" id="PR00090">
    <property type="entry name" value="RNGDIOXGNASE"/>
</dbReference>
<feature type="domain" description="Rieske" evidence="9">
    <location>
        <begin position="49"/>
        <end position="160"/>
    </location>
</feature>
<dbReference type="EMBL" id="REFZ01000009">
    <property type="protein sequence ID" value="RQG99440.1"/>
    <property type="molecule type" value="Genomic_DNA"/>
</dbReference>
<dbReference type="GO" id="GO:0051213">
    <property type="term" value="F:dioxygenase activity"/>
    <property type="evidence" value="ECO:0007669"/>
    <property type="project" value="UniProtKB-KW"/>
</dbReference>
<dbReference type="PROSITE" id="PS00570">
    <property type="entry name" value="RING_HYDROXYL_ALPHA"/>
    <property type="match status" value="1"/>
</dbReference>
<gene>
    <name evidence="10" type="ORF">EA472_14550</name>
</gene>
<comment type="similarity">
    <text evidence="1">Belongs to the bacterial ring-hydroxylating dioxygenase alpha subunit family.</text>
</comment>
<evidence type="ECO:0000256" key="5">
    <source>
        <dbReference type="ARBA" id="ARBA00023002"/>
    </source>
</evidence>
<name>A0A3N6MPE1_NATCH</name>
<comment type="caution">
    <text evidence="10">The sequence shown here is derived from an EMBL/GenBank/DDBJ whole genome shotgun (WGS) entry which is preliminary data.</text>
</comment>
<keyword evidence="5" id="KW-0560">Oxidoreductase</keyword>
<evidence type="ECO:0000256" key="3">
    <source>
        <dbReference type="ARBA" id="ARBA00022723"/>
    </source>
</evidence>
<dbReference type="InterPro" id="IPR001663">
    <property type="entry name" value="Rng_hydr_dOase-A"/>
</dbReference>
<keyword evidence="3" id="KW-0479">Metal-binding</keyword>
<dbReference type="PANTHER" id="PTHR43756:SF1">
    <property type="entry name" value="3-PHENYLPROPIONATE_CINNAMIC ACID DIOXYGENASE SUBUNIT ALPHA"/>
    <property type="match status" value="1"/>
</dbReference>
<evidence type="ECO:0000256" key="8">
    <source>
        <dbReference type="ARBA" id="ARBA00023027"/>
    </source>
</evidence>
<dbReference type="InterPro" id="IPR017941">
    <property type="entry name" value="Rieske_2Fe-2S"/>
</dbReference>
<evidence type="ECO:0000313" key="11">
    <source>
        <dbReference type="Proteomes" id="UP000281431"/>
    </source>
</evidence>
<dbReference type="InterPro" id="IPR036922">
    <property type="entry name" value="Rieske_2Fe-2S_sf"/>
</dbReference>
<evidence type="ECO:0000256" key="2">
    <source>
        <dbReference type="ARBA" id="ARBA00022714"/>
    </source>
</evidence>
<accession>A0A3N6MPE1</accession>
<dbReference type="SUPFAM" id="SSF50022">
    <property type="entry name" value="ISP domain"/>
    <property type="match status" value="1"/>
</dbReference>
<evidence type="ECO:0000259" key="9">
    <source>
        <dbReference type="PROSITE" id="PS51296"/>
    </source>
</evidence>
<keyword evidence="6" id="KW-0408">Iron</keyword>
<dbReference type="OrthoDB" id="6837at2157"/>
<dbReference type="InterPro" id="IPR015879">
    <property type="entry name" value="Ring_hydroxy_dOase_asu_C_dom"/>
</dbReference>
<keyword evidence="8" id="KW-0520">NAD</keyword>
<dbReference type="GO" id="GO:0051537">
    <property type="term" value="F:2 iron, 2 sulfur cluster binding"/>
    <property type="evidence" value="ECO:0007669"/>
    <property type="project" value="UniProtKB-KW"/>
</dbReference>
<dbReference type="SUPFAM" id="SSF55961">
    <property type="entry name" value="Bet v1-like"/>
    <property type="match status" value="1"/>
</dbReference>
<organism evidence="10 11">
    <name type="scientific">Natrarchaeobius chitinivorans</name>
    <dbReference type="NCBI Taxonomy" id="1679083"/>
    <lineage>
        <taxon>Archaea</taxon>
        <taxon>Methanobacteriati</taxon>
        <taxon>Methanobacteriota</taxon>
        <taxon>Stenosarchaea group</taxon>
        <taxon>Halobacteria</taxon>
        <taxon>Halobacteriales</taxon>
        <taxon>Natrialbaceae</taxon>
        <taxon>Natrarchaeobius</taxon>
    </lineage>
</organism>
<dbReference type="Proteomes" id="UP000281431">
    <property type="component" value="Unassembled WGS sequence"/>
</dbReference>
<dbReference type="Gene3D" id="2.102.10.10">
    <property type="entry name" value="Rieske [2Fe-2S] iron-sulphur domain"/>
    <property type="match status" value="1"/>
</dbReference>
<dbReference type="Gene3D" id="3.90.380.10">
    <property type="entry name" value="Naphthalene 1,2-dioxygenase Alpha Subunit, Chain A, domain 1"/>
    <property type="match status" value="1"/>
</dbReference>
<proteinExistence type="inferred from homology"/>
<keyword evidence="11" id="KW-1185">Reference proteome</keyword>
<sequence>MAATNLSTETKEMIEQLDQSLMDGRYPIRLRNDEAVFELEQDRVFNDNWVFIGHESEIPEPGDYARRYIGGSDPFIFTRDEDGNVQVLFDSCGHRGTKLCRAEQGNTSHFRCPYHGWTYNNKGELVGVTFKHEAYKEIDPDEWKLPKPAKVDSYAGLVFATMNPDSPSLEEHLGDMKWYIDMNFKFPTNGMEVYGEPYRYVLPVDWKQPCENFGGDDYHISTTHQSAIEGGLISEIWHWDEGPYGGLAERVHTHFEELPEMGHSFAAGMIGEDYSPFYGYDEEIHDCFSAENISQEQYDLARRSVVNIGTIFPNLSFIQVGKGTGSNDSGFLCLRQWQPRAPGETELWSWVLVPKDAPEEQKRKINNVALSSFTPAGNWEQDDLAVWDGITEAAGSTVAKRQGVETSYEMGLGNMSNTEIHDEWPGPGVCYNNHYQEGYGRWFHRRWQEEITKEPLPEGAE</sequence>
<dbReference type="Pfam" id="PF00848">
    <property type="entry name" value="Ring_hydroxyl_A"/>
    <property type="match status" value="1"/>
</dbReference>
<evidence type="ECO:0000256" key="6">
    <source>
        <dbReference type="ARBA" id="ARBA00023004"/>
    </source>
</evidence>
<evidence type="ECO:0000256" key="1">
    <source>
        <dbReference type="ARBA" id="ARBA00008751"/>
    </source>
</evidence>
<evidence type="ECO:0000256" key="4">
    <source>
        <dbReference type="ARBA" id="ARBA00022964"/>
    </source>
</evidence>
<dbReference type="InterPro" id="IPR015881">
    <property type="entry name" value="ARHD_Rieske_2Fe_2S"/>
</dbReference>
<dbReference type="GO" id="GO:0005506">
    <property type="term" value="F:iron ion binding"/>
    <property type="evidence" value="ECO:0007669"/>
    <property type="project" value="InterPro"/>
</dbReference>
<keyword evidence="4" id="KW-0223">Dioxygenase</keyword>
<dbReference type="PROSITE" id="PS51296">
    <property type="entry name" value="RIESKE"/>
    <property type="match status" value="1"/>
</dbReference>